<dbReference type="RefSeq" id="WP_344595410.1">
    <property type="nucleotide sequence ID" value="NZ_BAAARW010000030.1"/>
</dbReference>
<dbReference type="EMBL" id="BAAARW010000030">
    <property type="protein sequence ID" value="GAA2446009.1"/>
    <property type="molecule type" value="Genomic_DNA"/>
</dbReference>
<evidence type="ECO:0000313" key="4">
    <source>
        <dbReference type="Proteomes" id="UP001501231"/>
    </source>
</evidence>
<name>A0ABN3K3U6_9ACTN</name>
<protein>
    <recommendedName>
        <fullName evidence="2">DUF4132 domain-containing protein</fullName>
    </recommendedName>
</protein>
<keyword evidence="4" id="KW-1185">Reference proteome</keyword>
<sequence length="1687" mass="180265">MRWSGVGGGYEVAVRGEGGERPAVVCRKAGGKELARVPAKVKRDPGVVSLAELCERLSEHGRAVRGEVEAWMLRSLPVPVEVLHAVWDDPAWRYALTDLVVAPVHDGVPDLERCGILRDLDGAKGVRLVPLDGDDLWSDAGTFAVPHPVLLGDGLAAWIRRAVALKLDQSVEQLRRERWSRPDGMDRTIGVIDAFWFTEARYTSGGRFERQVHELGGRIRGEAARFTVHDPDPIGVELEVEYSGPMNPAYLGTLTFANAGQEIGDIAWSEATRILMSLFAGRTVEGDEDEEAREVLGAAEVYADYCDRHRGEPGPAAIRRPPSRDVLMRAGAVFPGPPASADEDDLLAARFTHPALIEPVVSLVRRAAVAAERAALALHGLVAAGDSTLGTVHAGPLGFLAAALNRHPAHRARIVALHRDLNAARKTAAAKPGLARNALKGPADDLAVHAPELLPLFFEECARIMVAAGSMPYAAAYFEHARAAEVEHALPVDEAELVAAHLAAGSGAVGASTLKRHTARLGKRHSPDDAYRWQRRLLTEWCEAGEDNALILAAGWAGAAGAAGWTPGAGPNAGDVAADERAVRALLGHGCLRTAPPAIWKFVRPLLFQMARGDAAVRRSLVELLPEPAGDSPKAKAAAVSLLITNLAGAGANAPFTADPDLSGARVQDWVARFMNLYAGLPLPVTGLAELLRDAGTRLTAEELTCDGHTALLGPDDNEMSFYSYDGTLLEEHTDYDFPLLELALGCGVPLAPPRNLHTFKLYHWLETAERPDLTATAADPHWGPLLRDAVIGNVSVPLALGPVAHDLQVRTAAVKNLVEAPGTREIVADILAEHAKRVPGQGLPDVHAALCDVERFTLAGVPEAAEESVRTILAEADPVRALAATLRGGVLNELDLEVLSRFELATTRDYMEESGTDLLLIEAGRLWGHGFRASAVTPEGVGPCHKFGTYDEYSETAHRKGEARQLYGRCLIVADGRVTVLDHNGPHCPHGSTHPNAPAVRPVDGEQVRFPGAESAATVWRGEGRLIELRDSTGRTIGRYVRGSGSVPEHGGAAPSRIHPHRYAGRAGLVPPPGWWGRMTPRDPEGSRALRRVDDETARRLLDVADASFGARVKAMTALGADWKEQDACFDELKARLGTPLPEITDEKLRIGATSIVWTAIECRERLFALAQHIGLTPPSHLPPAPDAAPVTAVEAPKPTKSKLAFLDSKPERFEGRSTRAIVYERIVRLAEETVPKRGAGRPTSGNFTAAAVQGVEERLGRLGASVLRAAWATGTDRDQRREELLDLASVPELIRTDGTWQVVRVRPAPDAGRPYPALGQAAIIGIGPEERSDKSSAYVSTALLHTPDGPDPLVLGRNTVQEARICRGWGDPDRLRTAADLIGRNGPPTLSHEAVVTAFADATGLSVAQAVVLLSPSARSVTWPLGWALGRVAPLAPDDAELARAHNLTQTELEAAALTLEAMTGPEEAVELVEALMPDDPADLWLSGPDVDRAIALWSGRHPRLTPLAGPHWVTLAAGLDERDLPLLTSVIALLGERLPERLPPGRFGEAARALGDRVPASHPARATTEARLEDLRAAYAAPETRVPIATGITSVSALEQAVGALAVHLPEHGGLCIGDLLLLLPDGDGYRVLLRPSGLGGPDDPMLERLRAALTRSGAANVQSLLSDLRLLLSGRQKALTSTT</sequence>
<evidence type="ECO:0000256" key="1">
    <source>
        <dbReference type="SAM" id="MobiDB-lite"/>
    </source>
</evidence>
<proteinExistence type="predicted"/>
<gene>
    <name evidence="3" type="ORF">GCM10010191_73690</name>
</gene>
<accession>A0ABN3K3U6</accession>
<dbReference type="Proteomes" id="UP001501231">
    <property type="component" value="Unassembled WGS sequence"/>
</dbReference>
<comment type="caution">
    <text evidence="3">The sequence shown here is derived from an EMBL/GenBank/DDBJ whole genome shotgun (WGS) entry which is preliminary data.</text>
</comment>
<evidence type="ECO:0000259" key="2">
    <source>
        <dbReference type="Pfam" id="PF13569"/>
    </source>
</evidence>
<feature type="domain" description="DUF4132" evidence="2">
    <location>
        <begin position="31"/>
        <end position="180"/>
    </location>
</feature>
<organism evidence="3 4">
    <name type="scientific">Actinomadura vinacea</name>
    <dbReference type="NCBI Taxonomy" id="115336"/>
    <lineage>
        <taxon>Bacteria</taxon>
        <taxon>Bacillati</taxon>
        <taxon>Actinomycetota</taxon>
        <taxon>Actinomycetes</taxon>
        <taxon>Streptosporangiales</taxon>
        <taxon>Thermomonosporaceae</taxon>
        <taxon>Actinomadura</taxon>
    </lineage>
</organism>
<evidence type="ECO:0000313" key="3">
    <source>
        <dbReference type="EMBL" id="GAA2446009.1"/>
    </source>
</evidence>
<reference evidence="3 4" key="1">
    <citation type="journal article" date="2019" name="Int. J. Syst. Evol. Microbiol.">
        <title>The Global Catalogue of Microorganisms (GCM) 10K type strain sequencing project: providing services to taxonomists for standard genome sequencing and annotation.</title>
        <authorList>
            <consortium name="The Broad Institute Genomics Platform"/>
            <consortium name="The Broad Institute Genome Sequencing Center for Infectious Disease"/>
            <person name="Wu L."/>
            <person name="Ma J."/>
        </authorList>
    </citation>
    <scope>NUCLEOTIDE SEQUENCE [LARGE SCALE GENOMIC DNA]</scope>
    <source>
        <strain evidence="3 4">JCM 3325</strain>
    </source>
</reference>
<feature type="region of interest" description="Disordered" evidence="1">
    <location>
        <begin position="1039"/>
        <end position="1064"/>
    </location>
</feature>
<dbReference type="Pfam" id="PF13569">
    <property type="entry name" value="DUF4132"/>
    <property type="match status" value="1"/>
</dbReference>
<dbReference type="InterPro" id="IPR025406">
    <property type="entry name" value="DUF4132"/>
</dbReference>